<comment type="catalytic activity">
    <reaction evidence="1 5 6">
        <text>[protein]-peptidylproline (omega=180) = [protein]-peptidylproline (omega=0)</text>
        <dbReference type="Rhea" id="RHEA:16237"/>
        <dbReference type="Rhea" id="RHEA-COMP:10747"/>
        <dbReference type="Rhea" id="RHEA-COMP:10748"/>
        <dbReference type="ChEBI" id="CHEBI:83833"/>
        <dbReference type="ChEBI" id="CHEBI:83834"/>
        <dbReference type="EC" id="5.2.1.8"/>
    </reaction>
</comment>
<name>A0A1I3K298_9ACTN</name>
<evidence type="ECO:0000256" key="1">
    <source>
        <dbReference type="ARBA" id="ARBA00000971"/>
    </source>
</evidence>
<feature type="domain" description="PPIase FKBP-type" evidence="8">
    <location>
        <begin position="80"/>
        <end position="170"/>
    </location>
</feature>
<dbReference type="STRING" id="1005945.SAMN05216561_111113"/>
<dbReference type="AlphaFoldDB" id="A0A1I3K298"/>
<dbReference type="PANTHER" id="PTHR43811">
    <property type="entry name" value="FKBP-TYPE PEPTIDYL-PROLYL CIS-TRANS ISOMERASE FKPA"/>
    <property type="match status" value="1"/>
</dbReference>
<evidence type="ECO:0000256" key="3">
    <source>
        <dbReference type="ARBA" id="ARBA00023110"/>
    </source>
</evidence>
<evidence type="ECO:0000256" key="7">
    <source>
        <dbReference type="SAM" id="SignalP"/>
    </source>
</evidence>
<evidence type="ECO:0000313" key="9">
    <source>
        <dbReference type="EMBL" id="SFI66641.1"/>
    </source>
</evidence>
<proteinExistence type="inferred from homology"/>
<gene>
    <name evidence="9" type="ORF">SAMN05216561_111113</name>
</gene>
<keyword evidence="4 5" id="KW-0413">Isomerase</keyword>
<dbReference type="Gene3D" id="3.10.50.40">
    <property type="match status" value="2"/>
</dbReference>
<dbReference type="EMBL" id="FOQG01000011">
    <property type="protein sequence ID" value="SFI66641.1"/>
    <property type="molecule type" value="Genomic_DNA"/>
</dbReference>
<feature type="domain" description="PPIase FKBP-type" evidence="8">
    <location>
        <begin position="226"/>
        <end position="311"/>
    </location>
</feature>
<feature type="chain" id="PRO_5011750501" description="Peptidyl-prolyl cis-trans isomerase" evidence="7">
    <location>
        <begin position="26"/>
        <end position="311"/>
    </location>
</feature>
<keyword evidence="3 5" id="KW-0697">Rotamase</keyword>
<evidence type="ECO:0000313" key="10">
    <source>
        <dbReference type="Proteomes" id="UP000198649"/>
    </source>
</evidence>
<evidence type="ECO:0000256" key="2">
    <source>
        <dbReference type="ARBA" id="ARBA00006577"/>
    </source>
</evidence>
<evidence type="ECO:0000256" key="6">
    <source>
        <dbReference type="RuleBase" id="RU003915"/>
    </source>
</evidence>
<protein>
    <recommendedName>
        <fullName evidence="6">Peptidyl-prolyl cis-trans isomerase</fullName>
        <ecNumber evidence="6">5.2.1.8</ecNumber>
    </recommendedName>
</protein>
<reference evidence="9 10" key="1">
    <citation type="submission" date="2016-10" db="EMBL/GenBank/DDBJ databases">
        <authorList>
            <person name="de Groot N.N."/>
        </authorList>
    </citation>
    <scope>NUCLEOTIDE SEQUENCE [LARGE SCALE GENOMIC DNA]</scope>
    <source>
        <strain evidence="9 10">CGMCC 1.11156</strain>
    </source>
</reference>
<dbReference type="PANTHER" id="PTHR43811:SF19">
    <property type="entry name" value="39 KDA FK506-BINDING NUCLEAR PROTEIN"/>
    <property type="match status" value="1"/>
</dbReference>
<keyword evidence="10" id="KW-1185">Reference proteome</keyword>
<evidence type="ECO:0000259" key="8">
    <source>
        <dbReference type="PROSITE" id="PS50059"/>
    </source>
</evidence>
<feature type="signal peptide" evidence="7">
    <location>
        <begin position="1"/>
        <end position="25"/>
    </location>
</feature>
<dbReference type="SUPFAM" id="SSF54534">
    <property type="entry name" value="FKBP-like"/>
    <property type="match status" value="2"/>
</dbReference>
<dbReference type="Proteomes" id="UP000198649">
    <property type="component" value="Unassembled WGS sequence"/>
</dbReference>
<dbReference type="OrthoDB" id="25996at2"/>
<dbReference type="RefSeq" id="WP_091114561.1">
    <property type="nucleotide sequence ID" value="NZ_BKAF01000013.1"/>
</dbReference>
<dbReference type="Pfam" id="PF00254">
    <property type="entry name" value="FKBP_C"/>
    <property type="match status" value="1"/>
</dbReference>
<evidence type="ECO:0000256" key="4">
    <source>
        <dbReference type="ARBA" id="ARBA00023235"/>
    </source>
</evidence>
<keyword evidence="7" id="KW-0732">Signal</keyword>
<organism evidence="9 10">
    <name type="scientific">Nocardioides psychrotolerans</name>
    <dbReference type="NCBI Taxonomy" id="1005945"/>
    <lineage>
        <taxon>Bacteria</taxon>
        <taxon>Bacillati</taxon>
        <taxon>Actinomycetota</taxon>
        <taxon>Actinomycetes</taxon>
        <taxon>Propionibacteriales</taxon>
        <taxon>Nocardioidaceae</taxon>
        <taxon>Nocardioides</taxon>
    </lineage>
</organism>
<dbReference type="InterPro" id="IPR001179">
    <property type="entry name" value="PPIase_FKBP_dom"/>
</dbReference>
<comment type="similarity">
    <text evidence="2 6">Belongs to the FKBP-type PPIase family.</text>
</comment>
<dbReference type="PROSITE" id="PS50059">
    <property type="entry name" value="FKBP_PPIASE"/>
    <property type="match status" value="2"/>
</dbReference>
<dbReference type="GO" id="GO:0003755">
    <property type="term" value="F:peptidyl-prolyl cis-trans isomerase activity"/>
    <property type="evidence" value="ECO:0007669"/>
    <property type="project" value="UniProtKB-UniRule"/>
</dbReference>
<dbReference type="PROSITE" id="PS51257">
    <property type="entry name" value="PROKAR_LIPOPROTEIN"/>
    <property type="match status" value="1"/>
</dbReference>
<dbReference type="EC" id="5.2.1.8" evidence="6"/>
<accession>A0A1I3K298</accession>
<sequence>MLSRLRRPATLAVSVLLLTTLAACGDDTGEEASGLDRLDAVSVSGDPGKAPKVTWKDQMSADGIEVEVLVEGDGDTVAEDDQVTVNYWVGNGFTQRKTFSTYDQGGQPETITVNDELLAVFRDALLDQAIGSRVAVTASAPEAFGESGNPQLGIGNQDSVLVLVDLVELYEAPEPVEVPASRMPKIVEEKGVPTALDFTGLPEPEADGDLMRTVLEEGNGKVLTTDMKVKVNYLGSVYDADKPFDESFSGEPLSLELSGFVPGFTFGLEGVKAGSRVLLAIPPALGYGEQEQANIPANSTLYFVVDIISAA</sequence>
<evidence type="ECO:0000256" key="5">
    <source>
        <dbReference type="PROSITE-ProRule" id="PRU00277"/>
    </source>
</evidence>
<dbReference type="InterPro" id="IPR046357">
    <property type="entry name" value="PPIase_dom_sf"/>
</dbReference>